<feature type="signal peptide" evidence="2">
    <location>
        <begin position="1"/>
        <end position="18"/>
    </location>
</feature>
<evidence type="ECO:0000256" key="1">
    <source>
        <dbReference type="ARBA" id="ARBA00007689"/>
    </source>
</evidence>
<accession>A0A7G9SPG2</accession>
<dbReference type="SUPFAM" id="SSF54909">
    <property type="entry name" value="Dimeric alpha+beta barrel"/>
    <property type="match status" value="1"/>
</dbReference>
<sequence length="159" mass="16813">MRLLLPFALSLCTGTAVAADPAIPAAAPTFDAALAQRTGADERGMRRYVLVILKTGPTRMPDGEARNAMFAGHMANIGRLAKEGKLALAGPFVQDPAGWRGLFVLAVGDIGEAKALVATDPVILHGEMIAEYHPWYGSAATMLIPEWSERLVPPAQPAP</sequence>
<keyword evidence="5" id="KW-1185">Reference proteome</keyword>
<feature type="domain" description="YCII-related" evidence="3">
    <location>
        <begin position="51"/>
        <end position="127"/>
    </location>
</feature>
<dbReference type="AlphaFoldDB" id="A0A7G9SPG2"/>
<evidence type="ECO:0000313" key="5">
    <source>
        <dbReference type="Proteomes" id="UP000515804"/>
    </source>
</evidence>
<dbReference type="EMBL" id="CP060719">
    <property type="protein sequence ID" value="QNN69737.1"/>
    <property type="molecule type" value="Genomic_DNA"/>
</dbReference>
<keyword evidence="2" id="KW-0732">Signal</keyword>
<evidence type="ECO:0000256" key="2">
    <source>
        <dbReference type="SAM" id="SignalP"/>
    </source>
</evidence>
<proteinExistence type="inferred from homology"/>
<dbReference type="RefSeq" id="WP_187552254.1">
    <property type="nucleotide sequence ID" value="NZ_BMZL01000001.1"/>
</dbReference>
<reference evidence="4 5" key="1">
    <citation type="submission" date="2020-08" db="EMBL/GenBank/DDBJ databases">
        <title>Genome sequence of Thermomonas carbonis KCTC 42013T.</title>
        <authorList>
            <person name="Hyun D.-W."/>
            <person name="Bae J.-W."/>
        </authorList>
    </citation>
    <scope>NUCLEOTIDE SEQUENCE [LARGE SCALE GENOMIC DNA]</scope>
    <source>
        <strain evidence="4 5">KCTC 42013</strain>
    </source>
</reference>
<gene>
    <name evidence="4" type="ORF">H9L16_13940</name>
</gene>
<dbReference type="InterPro" id="IPR011008">
    <property type="entry name" value="Dimeric_a/b-barrel"/>
</dbReference>
<protein>
    <recommendedName>
        <fullName evidence="3">YCII-related domain-containing protein</fullName>
    </recommendedName>
</protein>
<dbReference type="InterPro" id="IPR005545">
    <property type="entry name" value="YCII"/>
</dbReference>
<evidence type="ECO:0000313" key="4">
    <source>
        <dbReference type="EMBL" id="QNN69737.1"/>
    </source>
</evidence>
<dbReference type="KEGG" id="tcn:H9L16_13940"/>
<organism evidence="4 5">
    <name type="scientific">Thermomonas carbonis</name>
    <dbReference type="NCBI Taxonomy" id="1463158"/>
    <lineage>
        <taxon>Bacteria</taxon>
        <taxon>Pseudomonadati</taxon>
        <taxon>Pseudomonadota</taxon>
        <taxon>Gammaproteobacteria</taxon>
        <taxon>Lysobacterales</taxon>
        <taxon>Lysobacteraceae</taxon>
        <taxon>Thermomonas</taxon>
    </lineage>
</organism>
<dbReference type="Pfam" id="PF03795">
    <property type="entry name" value="YCII"/>
    <property type="match status" value="1"/>
</dbReference>
<name>A0A7G9SPG2_9GAMM</name>
<feature type="chain" id="PRO_5028894931" description="YCII-related domain-containing protein" evidence="2">
    <location>
        <begin position="19"/>
        <end position="159"/>
    </location>
</feature>
<evidence type="ECO:0000259" key="3">
    <source>
        <dbReference type="Pfam" id="PF03795"/>
    </source>
</evidence>
<comment type="similarity">
    <text evidence="1">Belongs to the YciI family.</text>
</comment>
<dbReference type="Gene3D" id="3.30.70.1060">
    <property type="entry name" value="Dimeric alpha+beta barrel"/>
    <property type="match status" value="1"/>
</dbReference>
<dbReference type="Proteomes" id="UP000515804">
    <property type="component" value="Chromosome"/>
</dbReference>